<dbReference type="CDD" id="cd05481">
    <property type="entry name" value="retropepsin_like_LTR_1"/>
    <property type="match status" value="1"/>
</dbReference>
<evidence type="ECO:0000313" key="2">
    <source>
        <dbReference type="EMBL" id="KAK2555773.1"/>
    </source>
</evidence>
<reference evidence="2" key="2">
    <citation type="journal article" date="2023" name="Science">
        <title>Genomic signatures of disease resistance in endangered staghorn corals.</title>
        <authorList>
            <person name="Vollmer S.V."/>
            <person name="Selwyn J.D."/>
            <person name="Despard B.A."/>
            <person name="Roesel C.L."/>
        </authorList>
    </citation>
    <scope>NUCLEOTIDE SEQUENCE</scope>
    <source>
        <strain evidence="2">K2</strain>
    </source>
</reference>
<comment type="caution">
    <text evidence="2">The sequence shown here is derived from an EMBL/GenBank/DDBJ whole genome shotgun (WGS) entry which is preliminary data.</text>
</comment>
<gene>
    <name evidence="2" type="ORF">P5673_022357</name>
</gene>
<protein>
    <submittedName>
        <fullName evidence="2">Uncharacterized protein</fullName>
    </submittedName>
</protein>
<proteinExistence type="predicted"/>
<name>A0AAD9Q6Q8_ACRCE</name>
<dbReference type="PANTHER" id="PTHR37984:SF5">
    <property type="entry name" value="PROTEIN NYNRIN-LIKE"/>
    <property type="match status" value="1"/>
</dbReference>
<feature type="region of interest" description="Disordered" evidence="1">
    <location>
        <begin position="833"/>
        <end position="916"/>
    </location>
</feature>
<dbReference type="PANTHER" id="PTHR37984">
    <property type="entry name" value="PROTEIN CBG26694"/>
    <property type="match status" value="1"/>
</dbReference>
<dbReference type="InterPro" id="IPR050951">
    <property type="entry name" value="Retrovirus_Pol_polyprotein"/>
</dbReference>
<reference evidence="2" key="1">
    <citation type="journal article" date="2023" name="G3 (Bethesda)">
        <title>Whole genome assembly and annotation of the endangered Caribbean coral Acropora cervicornis.</title>
        <authorList>
            <person name="Selwyn J.D."/>
            <person name="Vollmer S.V."/>
        </authorList>
    </citation>
    <scope>NUCLEOTIDE SEQUENCE</scope>
    <source>
        <strain evidence="2">K2</strain>
    </source>
</reference>
<feature type="compositionally biased region" description="Polar residues" evidence="1">
    <location>
        <begin position="880"/>
        <end position="894"/>
    </location>
</feature>
<dbReference type="AlphaFoldDB" id="A0AAD9Q6Q8"/>
<dbReference type="EMBL" id="JARQWQ010000060">
    <property type="protein sequence ID" value="KAK2555773.1"/>
    <property type="molecule type" value="Genomic_DNA"/>
</dbReference>
<keyword evidence="3" id="KW-1185">Reference proteome</keyword>
<accession>A0AAD9Q6Q8</accession>
<feature type="compositionally biased region" description="Basic and acidic residues" evidence="1">
    <location>
        <begin position="842"/>
        <end position="851"/>
    </location>
</feature>
<evidence type="ECO:0000256" key="1">
    <source>
        <dbReference type="SAM" id="MobiDB-lite"/>
    </source>
</evidence>
<evidence type="ECO:0000313" key="3">
    <source>
        <dbReference type="Proteomes" id="UP001249851"/>
    </source>
</evidence>
<organism evidence="2 3">
    <name type="scientific">Acropora cervicornis</name>
    <name type="common">Staghorn coral</name>
    <dbReference type="NCBI Taxonomy" id="6130"/>
    <lineage>
        <taxon>Eukaryota</taxon>
        <taxon>Metazoa</taxon>
        <taxon>Cnidaria</taxon>
        <taxon>Anthozoa</taxon>
        <taxon>Hexacorallia</taxon>
        <taxon>Scleractinia</taxon>
        <taxon>Astrocoeniina</taxon>
        <taxon>Acroporidae</taxon>
        <taxon>Acropora</taxon>
    </lineage>
</organism>
<sequence>MATGFSLPPPPPLDIHDASVAEKWKRFKLAWDNYALATELNKKSEGVQVATFLTIIGEESWDVYSTFSWAEKGDAKKLKSVLDKFAEYCEPRKNIPFERYRFNQRVQEAGETYDQYRTALRKLAESCEFANITPDEILRDKLIFGIRDDKVRERLLRESQLTLQKADEICRAAESTAAQMKEVGDTVSAFTLHKNARRPRDTRLLRNKGCQRGETKSCGNCGRTHEAGKCMARGKTCNECGKANHFAVVCRSHAQPEKANRQTRVKAIDEADSDEDVEECYVIGDIAAVATTTLDYSQVITLKLESGNALRFQPDTGAQCNVIPLHLYKKASNDHELKQVKITSGAISAYGGSRLPVVGEVKLKVWRDTQHCWLNSKLIDSQDIRPILGRKACMGMKIIQYTDNDAMNKPDMGSARVYAVNDKSDALTKEALIKAFPEVFSESVGKLEGEYHIKLDKAACPTQHAPRRVPVALREQLRSLTGCGARWHQIKHASADDPVLQELRSKMVSSRKLKSVDFDAIKSCIERSALLAHDPTNISQCVDLYNSELSRILDCHAPLTTRVVTIRPAAPWYNDEIKIEKKRRRQLERRWRASGLLSDRRRFTEQCRLVNQLLWSSRSRFYSKVVSENQSDQRKLFSTVDKLLHRTPDVIYPPHTNAEELARRFITFFANKISTTHQGLVQRCPNDAGYVDAPISSCTLTHFETVSVDDLFPLARRISKKSCDLDPIPAQLLTGSRPLLSSAQNLLRNPCYNLKNYGGRSFAVAAPRLWNALPMVVKRAKERQRFYYNRNAKPLPLITPGETIRMRLPGEKRWTKGTCAHELGNRSYQVKVGSGKYRRNRRDLLKTDERPLVNSPEMDAPICGDDYSRTAAPAPCDSPQADTNATGPSDTNANGPRKSSRNHKVPVWQRDYVMGL</sequence>
<dbReference type="Proteomes" id="UP001249851">
    <property type="component" value="Unassembled WGS sequence"/>
</dbReference>